<evidence type="ECO:0000313" key="2">
    <source>
        <dbReference type="Proteomes" id="UP001140272"/>
    </source>
</evidence>
<name>A0A9X3BMU1_9MYCO</name>
<keyword evidence="1" id="KW-0560">Oxidoreductase</keyword>
<organism evidence="1 2">
    <name type="scientific">Mycolicibacterium rufum</name>
    <dbReference type="NCBI Taxonomy" id="318424"/>
    <lineage>
        <taxon>Bacteria</taxon>
        <taxon>Bacillati</taxon>
        <taxon>Actinomycetota</taxon>
        <taxon>Actinomycetes</taxon>
        <taxon>Mycobacteriales</taxon>
        <taxon>Mycobacteriaceae</taxon>
        <taxon>Mycolicibacterium</taxon>
    </lineage>
</organism>
<gene>
    <name evidence="1" type="ORF">H7H73_03960</name>
</gene>
<dbReference type="Proteomes" id="UP001140272">
    <property type="component" value="Unassembled WGS sequence"/>
</dbReference>
<reference evidence="1" key="2">
    <citation type="journal article" date="2022" name="BMC Genomics">
        <title>Comparative genome analysis of mycobacteria focusing on tRNA and non-coding RNA.</title>
        <authorList>
            <person name="Behra P.R.K."/>
            <person name="Pettersson B.M.F."/>
            <person name="Ramesh M."/>
            <person name="Das S."/>
            <person name="Dasgupta S."/>
            <person name="Kirsebom L.A."/>
        </authorList>
    </citation>
    <scope>NUCLEOTIDE SEQUENCE</scope>
    <source>
        <strain evidence="1">DSM 45406</strain>
    </source>
</reference>
<evidence type="ECO:0000313" key="1">
    <source>
        <dbReference type="EMBL" id="MCV7069777.1"/>
    </source>
</evidence>
<protein>
    <submittedName>
        <fullName evidence="1">Acetaldehyde dehydrogenase</fullName>
        <ecNumber evidence="1">1.2.1.10</ecNumber>
    </submittedName>
</protein>
<dbReference type="Gene3D" id="3.40.50.720">
    <property type="entry name" value="NAD(P)-binding Rossmann-like Domain"/>
    <property type="match status" value="1"/>
</dbReference>
<dbReference type="AlphaFoldDB" id="A0A9X3BMU1"/>
<proteinExistence type="predicted"/>
<accession>A0A9X3BMU1</accession>
<reference evidence="1" key="1">
    <citation type="submission" date="2020-07" db="EMBL/GenBank/DDBJ databases">
        <authorList>
            <person name="Pettersson B.M.F."/>
            <person name="Behra P.R.K."/>
            <person name="Ramesh M."/>
            <person name="Das S."/>
            <person name="Dasgupta S."/>
            <person name="Kirsebom L.A."/>
        </authorList>
    </citation>
    <scope>NUCLEOTIDE SEQUENCE</scope>
    <source>
        <strain evidence="1">DSM 45406</strain>
    </source>
</reference>
<dbReference type="GO" id="GO:0008774">
    <property type="term" value="F:acetaldehyde dehydrogenase (acetylating) activity"/>
    <property type="evidence" value="ECO:0007669"/>
    <property type="project" value="UniProtKB-EC"/>
</dbReference>
<dbReference type="EC" id="1.2.1.10" evidence="1"/>
<dbReference type="EMBL" id="JACKRN010000150">
    <property type="protein sequence ID" value="MCV7069777.1"/>
    <property type="molecule type" value="Genomic_DNA"/>
</dbReference>
<sequence>TQLDDAESVATLTGGVDKGPGLWKVAVFLEVEGAAHYLPAYAGNLDIMTSAALQVAERIAANTVQEATR</sequence>
<comment type="caution">
    <text evidence="1">The sequence shown here is derived from an EMBL/GenBank/DDBJ whole genome shotgun (WGS) entry which is preliminary data.</text>
</comment>
<feature type="non-terminal residue" evidence="1">
    <location>
        <position position="1"/>
    </location>
</feature>